<gene>
    <name evidence="2" type="primary">cox1-I1</name>
</gene>
<sequence>KKIEIPLLINYFKSLNNDIDSIKEVSFSPYFSLEESRDGANNINNIKYLKDNNILGSYLAGLIEGNGTISIPKNKNPQINIVFHKKDKELSNYLCNILGCGKVNNLSKNTVNYQIQDLPSIYKILILINGYLRTPKYYYYINCCEFINNYIINNNNNNNINIINIINQINIINIKPLDQSNINNNAWLSGITDANGNFSISLLNGTKKRIRPYYKLELKQSYQINNNNNNNNDNNNLYKNIIISNTELTKKGKDIINLDYLNIMSKIATYFNVELYSRNRELNLKKNNLNEIKIYYTYIIMVSNINKNIKVIEYFNKYPLLSSKYLDYCKWKEIIEYTNIYGQSSESSYNLGLKIRKNYNKTRTTFNWNHLKNLK</sequence>
<dbReference type="InterPro" id="IPR027434">
    <property type="entry name" value="Homing_endonucl"/>
</dbReference>
<dbReference type="EMBL" id="KF017573">
    <property type="protein sequence ID" value="AGS44599.1"/>
    <property type="molecule type" value="Genomic_DNA"/>
</dbReference>
<dbReference type="InterPro" id="IPR051289">
    <property type="entry name" value="LAGLIDADG_Endonuclease"/>
</dbReference>
<accession>S5TFF6</accession>
<dbReference type="GeneID" id="16695355"/>
<dbReference type="AlphaFoldDB" id="S5TFF6"/>
<dbReference type="PANTHER" id="PTHR36181:SF6">
    <property type="entry name" value="INTRON-ENCODED LAGLIDADG ENDONUCLEASE FAMILY PROTEIN"/>
    <property type="match status" value="1"/>
</dbReference>
<keyword evidence="2" id="KW-0496">Mitochondrion</keyword>
<proteinExistence type="predicted"/>
<evidence type="ECO:0000313" key="2">
    <source>
        <dbReference type="EMBL" id="AGS44599.1"/>
    </source>
</evidence>
<dbReference type="SUPFAM" id="SSF55608">
    <property type="entry name" value="Homing endonucleases"/>
    <property type="match status" value="2"/>
</dbReference>
<dbReference type="PANTHER" id="PTHR36181">
    <property type="entry name" value="INTRON-ENCODED ENDONUCLEASE AI3-RELATED"/>
    <property type="match status" value="1"/>
</dbReference>
<dbReference type="GO" id="GO:0004519">
    <property type="term" value="F:endonuclease activity"/>
    <property type="evidence" value="ECO:0007669"/>
    <property type="project" value="InterPro"/>
</dbReference>
<dbReference type="RefSeq" id="YP_008475293.1">
    <property type="nucleotide sequence ID" value="NC_022175.1"/>
</dbReference>
<dbReference type="Gene3D" id="3.10.28.10">
    <property type="entry name" value="Homing endonucleases"/>
    <property type="match status" value="2"/>
</dbReference>
<dbReference type="GO" id="GO:0005739">
    <property type="term" value="C:mitochondrion"/>
    <property type="evidence" value="ECO:0007669"/>
    <property type="project" value="UniProtKB-ARBA"/>
</dbReference>
<dbReference type="Pfam" id="PF00961">
    <property type="entry name" value="LAGLIDADG_1"/>
    <property type="match status" value="2"/>
</dbReference>
<evidence type="ECO:0000259" key="1">
    <source>
        <dbReference type="Pfam" id="PF00961"/>
    </source>
</evidence>
<feature type="non-terminal residue" evidence="2">
    <location>
        <position position="1"/>
    </location>
</feature>
<geneLocation type="mitochondrion" evidence="2"/>
<feature type="domain" description="Homing endonuclease LAGLIDADG" evidence="1">
    <location>
        <begin position="259"/>
        <end position="335"/>
    </location>
</feature>
<dbReference type="InterPro" id="IPR004860">
    <property type="entry name" value="LAGLIDADG_dom"/>
</dbReference>
<organism evidence="2">
    <name type="scientific">[Candida] norvegica</name>
    <dbReference type="NCBI Taxonomy" id="49330"/>
    <lineage>
        <taxon>Eukaryota</taxon>
        <taxon>Fungi</taxon>
        <taxon>Dikarya</taxon>
        <taxon>Ascomycota</taxon>
        <taxon>Saccharomycotina</taxon>
        <taxon>Saccharomycetes</taxon>
        <taxon>Phaffomycetales</taxon>
        <taxon>Phaffomycetaceae</taxon>
        <taxon>Barnettozyma</taxon>
        <taxon>Barnettozyma/Candida clade</taxon>
    </lineage>
</organism>
<reference evidence="2" key="1">
    <citation type="submission" date="2013-05" db="EMBL/GenBank/DDBJ databases">
        <authorList>
            <person name="Hegedusova E."/>
            <person name="Zemanova J."/>
            <person name="Brejova B."/>
            <person name="Nosek J."/>
        </authorList>
    </citation>
    <scope>NUCLEOTIDE SEQUENCE</scope>
    <source>
        <strain evidence="2">CBS 2874</strain>
    </source>
</reference>
<protein>
    <recommendedName>
        <fullName evidence="1">Homing endonuclease LAGLIDADG domain-containing protein</fullName>
    </recommendedName>
</protein>
<name>S5TFF6_9ASCO</name>
<feature type="domain" description="Homing endonuclease LAGLIDADG" evidence="1">
    <location>
        <begin position="59"/>
        <end position="146"/>
    </location>
</feature>